<dbReference type="InterPro" id="IPR057527">
    <property type="entry name" value="HVO_A0261-like_N"/>
</dbReference>
<dbReference type="RefSeq" id="WP_015299423.1">
    <property type="nucleotide sequence ID" value="NC_019964.1"/>
</dbReference>
<dbReference type="Gene3D" id="1.10.10.10">
    <property type="entry name" value="Winged helix-like DNA-binding domain superfamily/Winged helix DNA-binding domain"/>
    <property type="match status" value="1"/>
</dbReference>
<dbReference type="KEGG" id="hru:Halru_0068"/>
<dbReference type="eggNOG" id="arCOG02808">
    <property type="taxonomic scope" value="Archaea"/>
</dbReference>
<keyword evidence="4" id="KW-1185">Reference proteome</keyword>
<dbReference type="InterPro" id="IPR036388">
    <property type="entry name" value="WH-like_DNA-bd_sf"/>
</dbReference>
<evidence type="ECO:0000259" key="1">
    <source>
        <dbReference type="Pfam" id="PF08350"/>
    </source>
</evidence>
<reference evidence="3" key="1">
    <citation type="submission" date="2011-09" db="EMBL/GenBank/DDBJ databases">
        <title>Complete sequence of Halovivax ruber XH-70.</title>
        <authorList>
            <consortium name="US DOE Joint Genome Institute"/>
            <person name="Lucas S."/>
            <person name="Han J."/>
            <person name="Lapidus A."/>
            <person name="Cheng J.-F."/>
            <person name="Goodwin L."/>
            <person name="Pitluck S."/>
            <person name="Peters L."/>
            <person name="Mikhailova N."/>
            <person name="Davenport K."/>
            <person name="Detter J.C."/>
            <person name="Han C."/>
            <person name="Tapia R."/>
            <person name="Land M."/>
            <person name="Hauser L."/>
            <person name="Kyrpides N."/>
            <person name="Ivanova N."/>
            <person name="Pagani I."/>
            <person name="Sproer C."/>
            <person name="Anderson I."/>
            <person name="Woyke T."/>
        </authorList>
    </citation>
    <scope>NUCLEOTIDE SEQUENCE</scope>
    <source>
        <strain evidence="3">XH-70</strain>
    </source>
</reference>
<name>L0I5B9_HALRX</name>
<protein>
    <submittedName>
        <fullName evidence="3">Uncharacterized protein</fullName>
    </submittedName>
</protein>
<dbReference type="Pfam" id="PF25213">
    <property type="entry name" value="HVO_A0261_N"/>
    <property type="match status" value="1"/>
</dbReference>
<evidence type="ECO:0000313" key="3">
    <source>
        <dbReference type="EMBL" id="AGB14720.1"/>
    </source>
</evidence>
<dbReference type="SUPFAM" id="SSF46785">
    <property type="entry name" value="Winged helix' DNA-binding domain"/>
    <property type="match status" value="1"/>
</dbReference>
<sequence>MGGDTANHYHGDSPTGDVAYLVRSGHRVPALVAMTERPRSRSELCELTGVSASTMRRTIAAFEARSWVHKEGYQYVATRPGEVIAAEMERLLARVETERSVRAVWDWLPAAIGDLSIETWGELTVTAAEPDAPYRPVKRFETLLGRTSAVRFLRPEVALMEFCFDLLEDLLDDGVELTLIDRPACHAYFFSTYPEHAAAMVRRDNFTVLAHDDLPAYGVGLLDDRVIVSCYEAGSGTVQALIDTDDPAVREWARSTVERYAADARAVEPPRIAE</sequence>
<evidence type="ECO:0000259" key="2">
    <source>
        <dbReference type="Pfam" id="PF25213"/>
    </source>
</evidence>
<dbReference type="AlphaFoldDB" id="L0I5B9"/>
<dbReference type="InterPro" id="IPR013561">
    <property type="entry name" value="FilR1_middle_dom"/>
</dbReference>
<dbReference type="EMBL" id="CP003050">
    <property type="protein sequence ID" value="AGB14720.1"/>
    <property type="molecule type" value="Genomic_DNA"/>
</dbReference>
<gene>
    <name evidence="3" type="ordered locus">Halru_0068</name>
</gene>
<proteinExistence type="predicted"/>
<dbReference type="GeneID" id="14377539"/>
<evidence type="ECO:0000313" key="4">
    <source>
        <dbReference type="Proteomes" id="UP000010846"/>
    </source>
</evidence>
<dbReference type="OrthoDB" id="330490at2157"/>
<dbReference type="InterPro" id="IPR036390">
    <property type="entry name" value="WH_DNA-bd_sf"/>
</dbReference>
<accession>L0I5B9</accession>
<dbReference type="Pfam" id="PF08350">
    <property type="entry name" value="FilR1_middle"/>
    <property type="match status" value="1"/>
</dbReference>
<dbReference type="Proteomes" id="UP000010846">
    <property type="component" value="Chromosome"/>
</dbReference>
<feature type="domain" description="HVO-A0261-like N-terminal" evidence="2">
    <location>
        <begin position="17"/>
        <end position="99"/>
    </location>
</feature>
<organism evidence="3 4">
    <name type="scientific">Halovivax ruber (strain DSM 18193 / JCM 13892 / XH-70)</name>
    <dbReference type="NCBI Taxonomy" id="797302"/>
    <lineage>
        <taxon>Archaea</taxon>
        <taxon>Methanobacteriati</taxon>
        <taxon>Methanobacteriota</taxon>
        <taxon>Stenosarchaea group</taxon>
        <taxon>Halobacteria</taxon>
        <taxon>Halobacteriales</taxon>
        <taxon>Natrialbaceae</taxon>
        <taxon>Halovivax</taxon>
    </lineage>
</organism>
<feature type="domain" description="Methanogenesis regulatory protein FilR1 middle" evidence="1">
    <location>
        <begin position="133"/>
        <end position="262"/>
    </location>
</feature>
<dbReference type="HOGENOM" id="CLU_071220_0_1_2"/>